<evidence type="ECO:0000259" key="3">
    <source>
        <dbReference type="PROSITE" id="PS50930"/>
    </source>
</evidence>
<dbReference type="InterPro" id="IPR046947">
    <property type="entry name" value="LytR-like"/>
</dbReference>
<comment type="caution">
    <text evidence="4">The sequence shown here is derived from an EMBL/GenBank/DDBJ whole genome shotgun (WGS) entry which is preliminary data.</text>
</comment>
<dbReference type="EMBL" id="LQZQ01000009">
    <property type="protein sequence ID" value="KYG78634.1"/>
    <property type="molecule type" value="Genomic_DNA"/>
</dbReference>
<dbReference type="SMART" id="SM00448">
    <property type="entry name" value="REC"/>
    <property type="match status" value="1"/>
</dbReference>
<dbReference type="InterPro" id="IPR011006">
    <property type="entry name" value="CheY-like_superfamily"/>
</dbReference>
<feature type="domain" description="HTH LytTR-type" evidence="3">
    <location>
        <begin position="136"/>
        <end position="234"/>
    </location>
</feature>
<evidence type="ECO:0000256" key="1">
    <source>
        <dbReference type="PROSITE-ProRule" id="PRU00169"/>
    </source>
</evidence>
<dbReference type="InterPro" id="IPR001789">
    <property type="entry name" value="Sig_transdc_resp-reg_receiver"/>
</dbReference>
<dbReference type="PANTHER" id="PTHR37299">
    <property type="entry name" value="TRANSCRIPTIONAL REGULATOR-RELATED"/>
    <property type="match status" value="1"/>
</dbReference>
<evidence type="ECO:0000313" key="4">
    <source>
        <dbReference type="EMBL" id="KYG78634.1"/>
    </source>
</evidence>
<gene>
    <name evidence="4" type="ORF">MB14_18055</name>
</gene>
<dbReference type="RefSeq" id="WP_062591038.1">
    <property type="nucleotide sequence ID" value="NZ_LQZQ01000009.1"/>
</dbReference>
<dbReference type="Pfam" id="PF04397">
    <property type="entry name" value="LytTR"/>
    <property type="match status" value="1"/>
</dbReference>
<dbReference type="PROSITE" id="PS50930">
    <property type="entry name" value="HTH_LYTTR"/>
    <property type="match status" value="1"/>
</dbReference>
<dbReference type="SUPFAM" id="SSF52172">
    <property type="entry name" value="CheY-like"/>
    <property type="match status" value="1"/>
</dbReference>
<dbReference type="PROSITE" id="PS50110">
    <property type="entry name" value="RESPONSE_REGULATORY"/>
    <property type="match status" value="1"/>
</dbReference>
<evidence type="ECO:0000313" key="5">
    <source>
        <dbReference type="Proteomes" id="UP000075583"/>
    </source>
</evidence>
<dbReference type="GO" id="GO:0003677">
    <property type="term" value="F:DNA binding"/>
    <property type="evidence" value="ECO:0007669"/>
    <property type="project" value="InterPro"/>
</dbReference>
<dbReference type="Gene3D" id="2.40.50.1020">
    <property type="entry name" value="LytTr DNA-binding domain"/>
    <property type="match status" value="1"/>
</dbReference>
<dbReference type="Gene3D" id="3.40.50.2300">
    <property type="match status" value="1"/>
</dbReference>
<dbReference type="STRING" id="279360.MB14_18055"/>
<evidence type="ECO:0000259" key="2">
    <source>
        <dbReference type="PROSITE" id="PS50110"/>
    </source>
</evidence>
<accession>A0A150XIU5</accession>
<evidence type="ECO:0008006" key="6">
    <source>
        <dbReference type="Google" id="ProtNLM"/>
    </source>
</evidence>
<keyword evidence="5" id="KW-1185">Reference proteome</keyword>
<feature type="domain" description="Response regulatory" evidence="2">
    <location>
        <begin position="4"/>
        <end position="115"/>
    </location>
</feature>
<organism evidence="4 5">
    <name type="scientific">Roseivirga ehrenbergii (strain DSM 102268 / JCM 13514 / KCTC 12282 / NCIMB 14502 / KMM 6017)</name>
    <dbReference type="NCBI Taxonomy" id="279360"/>
    <lineage>
        <taxon>Bacteria</taxon>
        <taxon>Pseudomonadati</taxon>
        <taxon>Bacteroidota</taxon>
        <taxon>Cytophagia</taxon>
        <taxon>Cytophagales</taxon>
        <taxon>Roseivirgaceae</taxon>
        <taxon>Roseivirga</taxon>
    </lineage>
</organism>
<proteinExistence type="predicted"/>
<dbReference type="SMART" id="SM00850">
    <property type="entry name" value="LytTR"/>
    <property type="match status" value="1"/>
</dbReference>
<feature type="modified residue" description="4-aspartylphosphate" evidence="1">
    <location>
        <position position="55"/>
    </location>
</feature>
<protein>
    <recommendedName>
        <fullName evidence="6">Two-component system response regulator</fullName>
    </recommendedName>
</protein>
<dbReference type="Pfam" id="PF00072">
    <property type="entry name" value="Response_reg"/>
    <property type="match status" value="1"/>
</dbReference>
<name>A0A150XIU5_ROSEK</name>
<dbReference type="Proteomes" id="UP000075583">
    <property type="component" value="Unassembled WGS sequence"/>
</dbReference>
<dbReference type="AlphaFoldDB" id="A0A150XIU5"/>
<sequence length="236" mass="27295">MKIRCVIIDDEPFARKLLLDYCSRVPQLSVLGDFSNGLDALSFLNHNQADLIFLDIKMPGLTGIDLLKTLGNRPKVIFTTAFAEYAIDGFELDAIDYLLKPFDFPRFLKAVNKAFTSFPIEKPAISLNNSPQDDFLFVKDGRDLVKVKLSDILYIKGQKDYVMFITKNRKIMSLMNMRDLEQDLVEKAFVRIHQSYIINTQHIEVVASDKVRINSEYLPVSQTYRLTFREFLEKHK</sequence>
<dbReference type="GO" id="GO:0000156">
    <property type="term" value="F:phosphorelay response regulator activity"/>
    <property type="evidence" value="ECO:0007669"/>
    <property type="project" value="InterPro"/>
</dbReference>
<dbReference type="PANTHER" id="PTHR37299:SF1">
    <property type="entry name" value="STAGE 0 SPORULATION PROTEIN A HOMOLOG"/>
    <property type="match status" value="1"/>
</dbReference>
<reference evidence="4" key="1">
    <citation type="submission" date="2016-01" db="EMBL/GenBank/DDBJ databases">
        <title>Genome sequencing of Roseivirga ehrenbergii KMM 6017.</title>
        <authorList>
            <person name="Selvaratnam C."/>
            <person name="Thevarajoo S."/>
            <person name="Goh K.M."/>
            <person name="Ee R."/>
            <person name="Chan K.-G."/>
            <person name="Chong C.S."/>
        </authorList>
    </citation>
    <scope>NUCLEOTIDE SEQUENCE [LARGE SCALE GENOMIC DNA]</scope>
    <source>
        <strain evidence="4">KMM 6017</strain>
    </source>
</reference>
<dbReference type="OrthoDB" id="1646880at2"/>
<dbReference type="InterPro" id="IPR007492">
    <property type="entry name" value="LytTR_DNA-bd_dom"/>
</dbReference>
<keyword evidence="1" id="KW-0597">Phosphoprotein</keyword>